<protein>
    <recommendedName>
        <fullName evidence="1">DUF7882 domain-containing protein</fullName>
    </recommendedName>
</protein>
<dbReference type="EMBL" id="SGWW01000001">
    <property type="protein sequence ID" value="RZS59744.1"/>
    <property type="molecule type" value="Genomic_DNA"/>
</dbReference>
<comment type="caution">
    <text evidence="2">The sequence shown here is derived from an EMBL/GenBank/DDBJ whole genome shotgun (WGS) entry which is preliminary data.</text>
</comment>
<dbReference type="Proteomes" id="UP000293519">
    <property type="component" value="Unassembled WGS sequence"/>
</dbReference>
<evidence type="ECO:0000313" key="3">
    <source>
        <dbReference type="Proteomes" id="UP000293519"/>
    </source>
</evidence>
<dbReference type="Pfam" id="PF25355">
    <property type="entry name" value="DUF7882"/>
    <property type="match status" value="1"/>
</dbReference>
<dbReference type="InterPro" id="IPR057204">
    <property type="entry name" value="DUF7882"/>
</dbReference>
<keyword evidence="3" id="KW-1185">Reference proteome</keyword>
<reference evidence="2 3" key="1">
    <citation type="journal article" date="2015" name="Stand. Genomic Sci.">
        <title>Genomic Encyclopedia of Bacterial and Archaeal Type Strains, Phase III: the genomes of soil and plant-associated and newly described type strains.</title>
        <authorList>
            <person name="Whitman W.B."/>
            <person name="Woyke T."/>
            <person name="Klenk H.P."/>
            <person name="Zhou Y."/>
            <person name="Lilburn T.G."/>
            <person name="Beck B.J."/>
            <person name="De Vos P."/>
            <person name="Vandamme P."/>
            <person name="Eisen J.A."/>
            <person name="Garrity G."/>
            <person name="Hugenholtz P."/>
            <person name="Kyrpides N.C."/>
        </authorList>
    </citation>
    <scope>NUCLEOTIDE SEQUENCE [LARGE SCALE GENOMIC DNA]</scope>
    <source>
        <strain evidence="2 3">CV2</strain>
    </source>
</reference>
<evidence type="ECO:0000259" key="1">
    <source>
        <dbReference type="Pfam" id="PF25355"/>
    </source>
</evidence>
<gene>
    <name evidence="2" type="ORF">EV141_0978</name>
</gene>
<sequence>MHREAYLGTLTYDSTLSADFDDRTLAHLQIVIGAKLRRNEAFYFSWKDDESIGDGRSVIWLHPTIPISFKFFGGRQPSINRAWIDELMLLANTPNGLHLVPEPEAGGMDGE</sequence>
<dbReference type="AlphaFoldDB" id="A0A4Q7LY79"/>
<name>A0A4Q7LY79_9MICO</name>
<organism evidence="2 3">
    <name type="scientific">Microcella putealis</name>
    <dbReference type="NCBI Taxonomy" id="337005"/>
    <lineage>
        <taxon>Bacteria</taxon>
        <taxon>Bacillati</taxon>
        <taxon>Actinomycetota</taxon>
        <taxon>Actinomycetes</taxon>
        <taxon>Micrococcales</taxon>
        <taxon>Microbacteriaceae</taxon>
        <taxon>Microcella</taxon>
    </lineage>
</organism>
<accession>A0A4Q7LY79</accession>
<feature type="domain" description="DUF7882" evidence="1">
    <location>
        <begin position="7"/>
        <end position="102"/>
    </location>
</feature>
<proteinExistence type="predicted"/>
<evidence type="ECO:0000313" key="2">
    <source>
        <dbReference type="EMBL" id="RZS59744.1"/>
    </source>
</evidence>